<keyword evidence="6" id="KW-1185">Reference proteome</keyword>
<dbReference type="PRINTS" id="PR00080">
    <property type="entry name" value="SDRFAMILY"/>
</dbReference>
<dbReference type="STRING" id="1231657.A0A1Y1Z604"/>
<dbReference type="SUPFAM" id="SSF51735">
    <property type="entry name" value="NAD(P)-binding Rossmann-fold domains"/>
    <property type="match status" value="1"/>
</dbReference>
<dbReference type="GO" id="GO:0016491">
    <property type="term" value="F:oxidoreductase activity"/>
    <property type="evidence" value="ECO:0007669"/>
    <property type="project" value="UniProtKB-KW"/>
</dbReference>
<dbReference type="Proteomes" id="UP000193144">
    <property type="component" value="Unassembled WGS sequence"/>
</dbReference>
<dbReference type="InterPro" id="IPR036291">
    <property type="entry name" value="NAD(P)-bd_dom_sf"/>
</dbReference>
<sequence>MVHVQFNPELLNTLKDKVVVLTGGATGIGRCAVIQFAQAGCKVVFGDISEGPARELESQLGSTVRFLHCDTSSYSDQLGLFAAAESIFGRIDVVVANAGMAVHKDIFDASSDISIEPSMKEVAVNLTGAIFTARIGMHYLRKNKSRGAGKGGGDLVLVSSIAGFKESGGLATYSASKHGVLGLMRGLHTTAFPEGICINVICPWMTKTKLVKGIEKGWYELGLPSNEPEDVAQSIVLCATANRSTEGKMYPGAKMPFAGKILWIAGGEAYEIEDAIQELEPQWLGEENSKVLAKGQAYLASGATSWDADLLPKKETNGSAKGV</sequence>
<keyword evidence="2" id="KW-0521">NADP</keyword>
<dbReference type="Gene3D" id="3.40.50.720">
    <property type="entry name" value="NAD(P)-binding Rossmann-like Domain"/>
    <property type="match status" value="1"/>
</dbReference>
<dbReference type="PROSITE" id="PS00061">
    <property type="entry name" value="ADH_SHORT"/>
    <property type="match status" value="1"/>
</dbReference>
<dbReference type="PRINTS" id="PR00081">
    <property type="entry name" value="GDHRDH"/>
</dbReference>
<dbReference type="EMBL" id="MCFA01000123">
    <property type="protein sequence ID" value="ORY05693.1"/>
    <property type="molecule type" value="Genomic_DNA"/>
</dbReference>
<comment type="similarity">
    <text evidence="1 4">Belongs to the short-chain dehydrogenases/reductases (SDR) family.</text>
</comment>
<evidence type="ECO:0000313" key="6">
    <source>
        <dbReference type="Proteomes" id="UP000193144"/>
    </source>
</evidence>
<comment type="caution">
    <text evidence="5">The sequence shown here is derived from an EMBL/GenBank/DDBJ whole genome shotgun (WGS) entry which is preliminary data.</text>
</comment>
<dbReference type="PANTHER" id="PTHR43180">
    <property type="entry name" value="3-OXOACYL-(ACYL-CARRIER-PROTEIN) REDUCTASE (AFU_ORTHOLOGUE AFUA_6G11210)"/>
    <property type="match status" value="1"/>
</dbReference>
<dbReference type="Pfam" id="PF00106">
    <property type="entry name" value="adh_short"/>
    <property type="match status" value="1"/>
</dbReference>
<evidence type="ECO:0000256" key="2">
    <source>
        <dbReference type="ARBA" id="ARBA00022857"/>
    </source>
</evidence>
<dbReference type="AlphaFoldDB" id="A0A1Y1Z604"/>
<evidence type="ECO:0008006" key="7">
    <source>
        <dbReference type="Google" id="ProtNLM"/>
    </source>
</evidence>
<evidence type="ECO:0000313" key="5">
    <source>
        <dbReference type="EMBL" id="ORY05693.1"/>
    </source>
</evidence>
<evidence type="ECO:0000256" key="1">
    <source>
        <dbReference type="ARBA" id="ARBA00006484"/>
    </source>
</evidence>
<gene>
    <name evidence="5" type="ORF">BCR34DRAFT_590829</name>
</gene>
<reference evidence="5 6" key="1">
    <citation type="submission" date="2016-07" db="EMBL/GenBank/DDBJ databases">
        <title>Pervasive Adenine N6-methylation of Active Genes in Fungi.</title>
        <authorList>
            <consortium name="DOE Joint Genome Institute"/>
            <person name="Mondo S.J."/>
            <person name="Dannebaum R.O."/>
            <person name="Kuo R.C."/>
            <person name="Labutti K."/>
            <person name="Haridas S."/>
            <person name="Kuo A."/>
            <person name="Salamov A."/>
            <person name="Ahrendt S.R."/>
            <person name="Lipzen A."/>
            <person name="Sullivan W."/>
            <person name="Andreopoulos W.B."/>
            <person name="Clum A."/>
            <person name="Lindquist E."/>
            <person name="Daum C."/>
            <person name="Ramamoorthy G.K."/>
            <person name="Gryganskyi A."/>
            <person name="Culley D."/>
            <person name="Magnuson J.K."/>
            <person name="James T.Y."/>
            <person name="O'Malley M.A."/>
            <person name="Stajich J.E."/>
            <person name="Spatafora J.W."/>
            <person name="Visel A."/>
            <person name="Grigoriev I.V."/>
        </authorList>
    </citation>
    <scope>NUCLEOTIDE SEQUENCE [LARGE SCALE GENOMIC DNA]</scope>
    <source>
        <strain evidence="5 6">CBS 115471</strain>
    </source>
</reference>
<keyword evidence="3" id="KW-0560">Oxidoreductase</keyword>
<dbReference type="InterPro" id="IPR020904">
    <property type="entry name" value="Sc_DH/Rdtase_CS"/>
</dbReference>
<organism evidence="5 6">
    <name type="scientific">Clohesyomyces aquaticus</name>
    <dbReference type="NCBI Taxonomy" id="1231657"/>
    <lineage>
        <taxon>Eukaryota</taxon>
        <taxon>Fungi</taxon>
        <taxon>Dikarya</taxon>
        <taxon>Ascomycota</taxon>
        <taxon>Pezizomycotina</taxon>
        <taxon>Dothideomycetes</taxon>
        <taxon>Pleosporomycetidae</taxon>
        <taxon>Pleosporales</taxon>
        <taxon>Lindgomycetaceae</taxon>
        <taxon>Clohesyomyces</taxon>
    </lineage>
</organism>
<evidence type="ECO:0000256" key="4">
    <source>
        <dbReference type="RuleBase" id="RU000363"/>
    </source>
</evidence>
<proteinExistence type="inferred from homology"/>
<dbReference type="PANTHER" id="PTHR43180:SF86">
    <property type="entry name" value="DEHYDROGENASE, PUTATIVE (AFU_ORTHOLOGUE AFUA_3G00290)-RELATED"/>
    <property type="match status" value="1"/>
</dbReference>
<dbReference type="InterPro" id="IPR002347">
    <property type="entry name" value="SDR_fam"/>
</dbReference>
<dbReference type="OrthoDB" id="37659at2759"/>
<protein>
    <recommendedName>
        <fullName evidence="7">15-hydroxyprostaglandin dehydrogenase</fullName>
    </recommendedName>
</protein>
<accession>A0A1Y1Z604</accession>
<name>A0A1Y1Z604_9PLEO</name>
<evidence type="ECO:0000256" key="3">
    <source>
        <dbReference type="ARBA" id="ARBA00023002"/>
    </source>
</evidence>